<dbReference type="EMBL" id="CAMKVN010006989">
    <property type="protein sequence ID" value="CAI2190977.1"/>
    <property type="molecule type" value="Genomic_DNA"/>
</dbReference>
<keyword evidence="2" id="KW-1185">Reference proteome</keyword>
<sequence>NNNKIQLYLIIPSFQPQEEDQFENDQLLENKSLLKRAISLVKDGNNSKIQSEALPDLELPNIAMINIMEFLLKILEENFNWLVYNLCIRKKIYMKKILTRALLNAHMRQTVTSRCPVFSSLLTALEANPIPHSDVNASLEVEVNAIPLSNAENSVEIPQEEME</sequence>
<protein>
    <submittedName>
        <fullName evidence="1">16074_t:CDS:1</fullName>
    </submittedName>
</protein>
<dbReference type="Proteomes" id="UP001153678">
    <property type="component" value="Unassembled WGS sequence"/>
</dbReference>
<feature type="non-terminal residue" evidence="1">
    <location>
        <position position="1"/>
    </location>
</feature>
<evidence type="ECO:0000313" key="2">
    <source>
        <dbReference type="Proteomes" id="UP001153678"/>
    </source>
</evidence>
<name>A0A9W4T1A5_9GLOM</name>
<evidence type="ECO:0000313" key="1">
    <source>
        <dbReference type="EMBL" id="CAI2190977.1"/>
    </source>
</evidence>
<proteinExistence type="predicted"/>
<organism evidence="1 2">
    <name type="scientific">Funneliformis geosporum</name>
    <dbReference type="NCBI Taxonomy" id="1117311"/>
    <lineage>
        <taxon>Eukaryota</taxon>
        <taxon>Fungi</taxon>
        <taxon>Fungi incertae sedis</taxon>
        <taxon>Mucoromycota</taxon>
        <taxon>Glomeromycotina</taxon>
        <taxon>Glomeromycetes</taxon>
        <taxon>Glomerales</taxon>
        <taxon>Glomeraceae</taxon>
        <taxon>Funneliformis</taxon>
    </lineage>
</organism>
<dbReference type="AlphaFoldDB" id="A0A9W4T1A5"/>
<reference evidence="1" key="1">
    <citation type="submission" date="2022-08" db="EMBL/GenBank/DDBJ databases">
        <authorList>
            <person name="Kallberg Y."/>
            <person name="Tangrot J."/>
            <person name="Rosling A."/>
        </authorList>
    </citation>
    <scope>NUCLEOTIDE SEQUENCE</scope>
    <source>
        <strain evidence="1">Wild A</strain>
    </source>
</reference>
<gene>
    <name evidence="1" type="ORF">FWILDA_LOCUS14845</name>
</gene>
<comment type="caution">
    <text evidence="1">The sequence shown here is derived from an EMBL/GenBank/DDBJ whole genome shotgun (WGS) entry which is preliminary data.</text>
</comment>
<accession>A0A9W4T1A5</accession>